<evidence type="ECO:0000313" key="5">
    <source>
        <dbReference type="Proteomes" id="UP000737018"/>
    </source>
</evidence>
<dbReference type="SUPFAM" id="SSF89550">
    <property type="entry name" value="PHP domain-like"/>
    <property type="match status" value="1"/>
</dbReference>
<dbReference type="GO" id="GO:0008033">
    <property type="term" value="P:tRNA processing"/>
    <property type="evidence" value="ECO:0007669"/>
    <property type="project" value="UniProtKB-KW"/>
</dbReference>
<dbReference type="GO" id="GO:0003723">
    <property type="term" value="F:RNA binding"/>
    <property type="evidence" value="ECO:0007669"/>
    <property type="project" value="TreeGrafter"/>
</dbReference>
<keyword evidence="5" id="KW-1185">Reference proteome</keyword>
<dbReference type="InterPro" id="IPR016195">
    <property type="entry name" value="Pol/histidinol_Pase-like"/>
</dbReference>
<organism evidence="4 5">
    <name type="scientific">Castanea mollissima</name>
    <name type="common">Chinese chestnut</name>
    <dbReference type="NCBI Taxonomy" id="60419"/>
    <lineage>
        <taxon>Eukaryota</taxon>
        <taxon>Viridiplantae</taxon>
        <taxon>Streptophyta</taxon>
        <taxon>Embryophyta</taxon>
        <taxon>Tracheophyta</taxon>
        <taxon>Spermatophyta</taxon>
        <taxon>Magnoliopsida</taxon>
        <taxon>eudicotyledons</taxon>
        <taxon>Gunneridae</taxon>
        <taxon>Pentapetalae</taxon>
        <taxon>rosids</taxon>
        <taxon>fabids</taxon>
        <taxon>Fagales</taxon>
        <taxon>Fagaceae</taxon>
        <taxon>Castanea</taxon>
    </lineage>
</organism>
<dbReference type="PANTHER" id="PTHR13031:SF0">
    <property type="entry name" value="RIBONUCLEASE P PROTEIN SUBUNIT P30"/>
    <property type="match status" value="1"/>
</dbReference>
<comment type="caution">
    <text evidence="4">The sequence shown here is derived from an EMBL/GenBank/DDBJ whole genome shotgun (WGS) entry which is preliminary data.</text>
</comment>
<dbReference type="Pfam" id="PF01876">
    <property type="entry name" value="RNase_P_p30"/>
    <property type="match status" value="1"/>
</dbReference>
<reference evidence="4" key="1">
    <citation type="submission" date="2020-03" db="EMBL/GenBank/DDBJ databases">
        <title>Castanea mollissima Vanexum genome sequencing.</title>
        <authorList>
            <person name="Staton M."/>
        </authorList>
    </citation>
    <scope>NUCLEOTIDE SEQUENCE</scope>
    <source>
        <tissue evidence="4">Leaf</tissue>
    </source>
</reference>
<evidence type="ECO:0000256" key="3">
    <source>
        <dbReference type="ARBA" id="ARBA00022694"/>
    </source>
</evidence>
<evidence type="ECO:0000256" key="2">
    <source>
        <dbReference type="ARBA" id="ARBA00007331"/>
    </source>
</evidence>
<accession>A0A8J4VWD5</accession>
<dbReference type="AlphaFoldDB" id="A0A8J4VWD5"/>
<evidence type="ECO:0000313" key="4">
    <source>
        <dbReference type="EMBL" id="KAF3974503.1"/>
    </source>
</evidence>
<dbReference type="GO" id="GO:0005655">
    <property type="term" value="C:nucleolar ribonuclease P complex"/>
    <property type="evidence" value="ECO:0007669"/>
    <property type="project" value="TreeGrafter"/>
</dbReference>
<sequence length="416" mass="46179">MELGYIGIAYNGPIKGVMSDNDRCSISLLLCQSPPRSPQCSTRLTVCVENHSQALALNSGSREVAFRLKQTKVKAAIERGVYFEIMYSDLITDVQTRRQMISNAKNCKILNFSIDNLMFMNNRLLTHMSCMCGHLFGSFMVCDLEFYRKKGHDIKISWCLFVDLVNDGIYLLKLWAVTWCLEVVGVFNVHDAFKTLIANSLRKKQFYKDAIRVEAIPSGAQLDSNKPLAGDWFKWDPISSGKDNGKISLSAAEFVEVPAAASGLPEQCDSVDLPKSDQTFVFDTPLIHQASGCEKSRNLYSPNDTARALTNYEEIITPTTTSKVEKENPNGCLILALNVAEKHDLPNENVIFQASTRDLELDVACDTNAKRELLTLSKDIGLPAPPNEESESMKSSDEVLGIAMATTTKMGYGDKI</sequence>
<evidence type="ECO:0000256" key="1">
    <source>
        <dbReference type="ARBA" id="ARBA00004123"/>
    </source>
</evidence>
<dbReference type="InterPro" id="IPR002738">
    <property type="entry name" value="RNase_P_p30"/>
</dbReference>
<dbReference type="EMBL" id="JRKL02000152">
    <property type="protein sequence ID" value="KAF3974503.1"/>
    <property type="molecule type" value="Genomic_DNA"/>
</dbReference>
<dbReference type="OrthoDB" id="17948at2759"/>
<dbReference type="PANTHER" id="PTHR13031">
    <property type="entry name" value="RIBONUCLEASE P SUBUNIT P30"/>
    <property type="match status" value="1"/>
</dbReference>
<comment type="similarity">
    <text evidence="2">Belongs to the eukaryotic/archaeal RNase P protein component 3 family.</text>
</comment>
<protein>
    <submittedName>
        <fullName evidence="4">Uncharacterized protein</fullName>
    </submittedName>
</protein>
<gene>
    <name evidence="4" type="ORF">CMV_002181</name>
</gene>
<name>A0A8J4VWD5_9ROSI</name>
<comment type="subcellular location">
    <subcellularLocation>
        <location evidence="1">Nucleus</location>
    </subcellularLocation>
</comment>
<dbReference type="Gene3D" id="3.20.20.140">
    <property type="entry name" value="Metal-dependent hydrolases"/>
    <property type="match status" value="1"/>
</dbReference>
<dbReference type="Proteomes" id="UP000737018">
    <property type="component" value="Unassembled WGS sequence"/>
</dbReference>
<proteinExistence type="inferred from homology"/>
<keyword evidence="3" id="KW-0819">tRNA processing</keyword>